<dbReference type="InterPro" id="IPR036116">
    <property type="entry name" value="FN3_sf"/>
</dbReference>
<gene>
    <name evidence="5" type="ORF">A3F99_00460</name>
</gene>
<proteinExistence type="predicted"/>
<dbReference type="SMART" id="SM00060">
    <property type="entry name" value="FN3"/>
    <property type="match status" value="3"/>
</dbReference>
<feature type="chain" id="PRO_5009581772" description="Fibronectin type-III domain-containing protein" evidence="3">
    <location>
        <begin position="29"/>
        <end position="825"/>
    </location>
</feature>
<feature type="transmembrane region" description="Helical" evidence="2">
    <location>
        <begin position="790"/>
        <end position="820"/>
    </location>
</feature>
<keyword evidence="2" id="KW-1133">Transmembrane helix</keyword>
<name>A0A1G1Z803_9BACT</name>
<reference evidence="5 6" key="1">
    <citation type="journal article" date="2016" name="Nat. Commun.">
        <title>Thousands of microbial genomes shed light on interconnected biogeochemical processes in an aquifer system.</title>
        <authorList>
            <person name="Anantharaman K."/>
            <person name="Brown C.T."/>
            <person name="Hug L.A."/>
            <person name="Sharon I."/>
            <person name="Castelle C.J."/>
            <person name="Probst A.J."/>
            <person name="Thomas B.C."/>
            <person name="Singh A."/>
            <person name="Wilkins M.J."/>
            <person name="Karaoz U."/>
            <person name="Brodie E.L."/>
            <person name="Williams K.H."/>
            <person name="Hubbard S.S."/>
            <person name="Banfield J.F."/>
        </authorList>
    </citation>
    <scope>NUCLEOTIDE SEQUENCE [LARGE SCALE GENOMIC DNA]</scope>
</reference>
<comment type="caution">
    <text evidence="5">The sequence shown here is derived from an EMBL/GenBank/DDBJ whole genome shotgun (WGS) entry which is preliminary data.</text>
</comment>
<dbReference type="AlphaFoldDB" id="A0A1G1Z803"/>
<keyword evidence="2" id="KW-0472">Membrane</keyword>
<dbReference type="Proteomes" id="UP000176571">
    <property type="component" value="Unassembled WGS sequence"/>
</dbReference>
<evidence type="ECO:0000256" key="2">
    <source>
        <dbReference type="SAM" id="Phobius"/>
    </source>
</evidence>
<keyword evidence="3" id="KW-0732">Signal</keyword>
<feature type="region of interest" description="Disordered" evidence="1">
    <location>
        <begin position="301"/>
        <end position="327"/>
    </location>
</feature>
<dbReference type="PROSITE" id="PS50853">
    <property type="entry name" value="FN3"/>
    <property type="match status" value="1"/>
</dbReference>
<evidence type="ECO:0000313" key="6">
    <source>
        <dbReference type="Proteomes" id="UP000176571"/>
    </source>
</evidence>
<dbReference type="InterPro" id="IPR003961">
    <property type="entry name" value="FN3_dom"/>
</dbReference>
<dbReference type="SUPFAM" id="SSF49265">
    <property type="entry name" value="Fibronectin type III"/>
    <property type="match status" value="2"/>
</dbReference>
<organism evidence="5 6">
    <name type="scientific">Candidatus Colwellbacteria bacterium RIFCSPLOWO2_12_FULL_43_11</name>
    <dbReference type="NCBI Taxonomy" id="1797693"/>
    <lineage>
        <taxon>Bacteria</taxon>
        <taxon>Candidatus Colwelliibacteriota</taxon>
    </lineage>
</organism>
<dbReference type="STRING" id="1797693.A3F99_00460"/>
<sequence>MSKRLINKSFAVALGAIVLASLMPVASATSAQFNNASGDFSSLRVSNYTKFPGSTANWGTSVSADPSDVLSFNIFYHNTSNVTATNTRLKLNLSPSISSGNAITGLVFADNASTVGNGVVIYLNSGSNVPLTLVSGSARWYTGSSAVLTTIPFGQSGDETVNSSNGLRIGDVPPGGIGQLVIRAQLGGYSYNQTNTTQGNVPSVSTNSATVNSTSSATLYGSVNSNNSSTNAWFEYGQSQSLGFSTNTFPAGGGNSQNSFSSNISNLSSNTTYYYRIAAQNSYGTARGSILSFTTLADQQQQQGGSPIARTDGSSGVSTTSVTLMGSANPNGASTDGWFEYGTSQSLGTSTSRQGMGAGTSFSNFSSTLTNLSANTTYYFRAMAQNNLGTNQGTILSFTTQSNQTSGAPIVVTNTASGVSLNSATLQGSVNPNNSSTTGWFEYGTSTSFGSTTSTNSIGSGSTSNAFSFTVFNLASNNTYYFRAVAQNNSGISYGSTLSFSTQQQFNTSNAPTVTTSSASVNSSTNATLYGYINPNNSFTTGWFEYGPTTSLGLTSSTFTFGSGNSSVSIYGNISGLNQGSNYYYRAVGQNGYGTSYGNILNFSTGFTNTTTVVNQSTDLSGIQSSLSQLSVALAGLIGRLGNTNNTNTTIIREVQVAGVGSAFAKLNFTADKDALDPGDKVVLTIEVEPLANLTNASLVVKLASGLEFDSTNATSFTRTENVITYNLGSVSIGNIQTFKINAHLSDDFTKEGDNQVVTSTATFSYSDSAGKAATPLSSSLEIKVGSGGFLASIFGAFSFGGIFTILLIALLLLLIAVAVRRLLN</sequence>
<evidence type="ECO:0000259" key="4">
    <source>
        <dbReference type="PROSITE" id="PS50853"/>
    </source>
</evidence>
<dbReference type="EMBL" id="MHJB01000041">
    <property type="protein sequence ID" value="OGY60559.1"/>
    <property type="molecule type" value="Genomic_DNA"/>
</dbReference>
<feature type="signal peptide" evidence="3">
    <location>
        <begin position="1"/>
        <end position="28"/>
    </location>
</feature>
<feature type="domain" description="Fibronectin type-III" evidence="4">
    <location>
        <begin position="408"/>
        <end position="511"/>
    </location>
</feature>
<accession>A0A1G1Z803</accession>
<evidence type="ECO:0000256" key="3">
    <source>
        <dbReference type="SAM" id="SignalP"/>
    </source>
</evidence>
<feature type="compositionally biased region" description="Low complexity" evidence="1">
    <location>
        <begin position="311"/>
        <end position="323"/>
    </location>
</feature>
<evidence type="ECO:0000256" key="1">
    <source>
        <dbReference type="SAM" id="MobiDB-lite"/>
    </source>
</evidence>
<keyword evidence="2" id="KW-0812">Transmembrane</keyword>
<protein>
    <recommendedName>
        <fullName evidence="4">Fibronectin type-III domain-containing protein</fullName>
    </recommendedName>
</protein>
<evidence type="ECO:0000313" key="5">
    <source>
        <dbReference type="EMBL" id="OGY60559.1"/>
    </source>
</evidence>